<dbReference type="GO" id="GO:0000723">
    <property type="term" value="P:telomere maintenance"/>
    <property type="evidence" value="ECO:0007669"/>
    <property type="project" value="TreeGrafter"/>
</dbReference>
<evidence type="ECO:0000256" key="3">
    <source>
        <dbReference type="ARBA" id="ARBA00034617"/>
    </source>
</evidence>
<dbReference type="AlphaFoldDB" id="A0A8J2NL51"/>
<dbReference type="EMBL" id="CAJVCH010043254">
    <property type="protein sequence ID" value="CAG7717091.1"/>
    <property type="molecule type" value="Genomic_DNA"/>
</dbReference>
<dbReference type="PROSITE" id="PS51192">
    <property type="entry name" value="HELICASE_ATP_BIND_1"/>
    <property type="match status" value="1"/>
</dbReference>
<evidence type="ECO:0000256" key="1">
    <source>
        <dbReference type="ARBA" id="ARBA00022741"/>
    </source>
</evidence>
<gene>
    <name evidence="7" type="ORF">AFUS01_LOCUS6566</name>
</gene>
<dbReference type="OrthoDB" id="10040197at2759"/>
<name>A0A8J2NL51_9HEXA</name>
<dbReference type="GO" id="GO:0005654">
    <property type="term" value="C:nucleoplasm"/>
    <property type="evidence" value="ECO:0007669"/>
    <property type="project" value="TreeGrafter"/>
</dbReference>
<keyword evidence="2" id="KW-0067">ATP-binding</keyword>
<feature type="domain" description="Helicase C-terminal" evidence="6">
    <location>
        <begin position="245"/>
        <end position="423"/>
    </location>
</feature>
<keyword evidence="8" id="KW-1185">Reference proteome</keyword>
<dbReference type="Pfam" id="PF00271">
    <property type="entry name" value="Helicase_C"/>
    <property type="match status" value="1"/>
</dbReference>
<dbReference type="GO" id="GO:0000724">
    <property type="term" value="P:double-strand break repair via homologous recombination"/>
    <property type="evidence" value="ECO:0007669"/>
    <property type="project" value="TreeGrafter"/>
</dbReference>
<dbReference type="InterPro" id="IPR001650">
    <property type="entry name" value="Helicase_C-like"/>
</dbReference>
<evidence type="ECO:0000313" key="7">
    <source>
        <dbReference type="EMBL" id="CAG7717091.1"/>
    </source>
</evidence>
<dbReference type="Pfam" id="PF00270">
    <property type="entry name" value="DEAD"/>
    <property type="match status" value="1"/>
</dbReference>
<dbReference type="EC" id="5.6.2.4" evidence="4"/>
<feature type="domain" description="Helicase ATP-binding" evidence="5">
    <location>
        <begin position="35"/>
        <end position="218"/>
    </location>
</feature>
<dbReference type="GO" id="GO:0003676">
    <property type="term" value="F:nucleic acid binding"/>
    <property type="evidence" value="ECO:0007669"/>
    <property type="project" value="InterPro"/>
</dbReference>
<dbReference type="InterPro" id="IPR014001">
    <property type="entry name" value="Helicase_ATP-bd"/>
</dbReference>
<dbReference type="PANTHER" id="PTHR13710:SF157">
    <property type="entry name" value="DNA HELICASE"/>
    <property type="match status" value="1"/>
</dbReference>
<dbReference type="GO" id="GO:0009378">
    <property type="term" value="F:four-way junction helicase activity"/>
    <property type="evidence" value="ECO:0007669"/>
    <property type="project" value="TreeGrafter"/>
</dbReference>
<dbReference type="SMART" id="SM00490">
    <property type="entry name" value="HELICc"/>
    <property type="match status" value="1"/>
</dbReference>
<dbReference type="GO" id="GO:0005524">
    <property type="term" value="F:ATP binding"/>
    <property type="evidence" value="ECO:0007669"/>
    <property type="project" value="UniProtKB-KW"/>
</dbReference>
<dbReference type="Proteomes" id="UP000708208">
    <property type="component" value="Unassembled WGS sequence"/>
</dbReference>
<evidence type="ECO:0000256" key="4">
    <source>
        <dbReference type="ARBA" id="ARBA00034808"/>
    </source>
</evidence>
<evidence type="ECO:0000313" key="8">
    <source>
        <dbReference type="Proteomes" id="UP000708208"/>
    </source>
</evidence>
<dbReference type="InterPro" id="IPR011545">
    <property type="entry name" value="DEAD/DEAH_box_helicase_dom"/>
</dbReference>
<dbReference type="PROSITE" id="PS51194">
    <property type="entry name" value="HELICASE_CTER"/>
    <property type="match status" value="1"/>
</dbReference>
<accession>A0A8J2NL51</accession>
<evidence type="ECO:0000256" key="2">
    <source>
        <dbReference type="ARBA" id="ARBA00022840"/>
    </source>
</evidence>
<evidence type="ECO:0000259" key="6">
    <source>
        <dbReference type="PROSITE" id="PS51194"/>
    </source>
</evidence>
<sequence length="453" mass="51715">MWLQDEVSYAFKTLQKCNNKIPVDITLRKYQLKSVCSILNRRDLICSLPTAGGKTFCMILPAIIDSFINNNSRRVTIIVSPLESLMADQESIILKYGYFVKIFNKVEIPQTQTWEDFTCLPDNGPCFILMSPETACAITDKTKFFDLMDPFHVCIDEGHCVFQWGEIQSNGEPAFRQSYGELYNIRSHTAAPFGLYTATITAKMLPIVQKSLCVIRSKVDYVIHAPDRPNLFLKMVSGKSKDLNQLQFLVDDIRKKHTNADKAIIFVNQATEAHELFYWFRQQLDESFRLNNSTCHLERTVGMYTASVATQSKAIVAKKFGIPENNMRILVATVAFGMGIDIPFVRRVVIWGLPRDFVTLWQQAGRCSRDGQQGSVYIFPFKHRHPQATYYDDLSFQENTCIRQTILSKFLGYTVEGNAANSCTLNCQICECRQCRCCSVCQMSCDCRVRVHV</sequence>
<protein>
    <recommendedName>
        <fullName evidence="4">DNA 3'-5' helicase</fullName>
        <ecNumber evidence="4">5.6.2.4</ecNumber>
    </recommendedName>
</protein>
<reference evidence="7" key="1">
    <citation type="submission" date="2021-06" db="EMBL/GenBank/DDBJ databases">
        <authorList>
            <person name="Hodson N. C."/>
            <person name="Mongue J. A."/>
            <person name="Jaron S. K."/>
        </authorList>
    </citation>
    <scope>NUCLEOTIDE SEQUENCE</scope>
</reference>
<proteinExistence type="predicted"/>
<comment type="catalytic activity">
    <reaction evidence="3">
        <text>Couples ATP hydrolysis with the unwinding of duplex DNA by translocating in the 3'-5' direction.</text>
        <dbReference type="EC" id="5.6.2.4"/>
    </reaction>
</comment>
<dbReference type="PANTHER" id="PTHR13710">
    <property type="entry name" value="DNA HELICASE RECQ FAMILY MEMBER"/>
    <property type="match status" value="1"/>
</dbReference>
<organism evidence="7 8">
    <name type="scientific">Allacma fusca</name>
    <dbReference type="NCBI Taxonomy" id="39272"/>
    <lineage>
        <taxon>Eukaryota</taxon>
        <taxon>Metazoa</taxon>
        <taxon>Ecdysozoa</taxon>
        <taxon>Arthropoda</taxon>
        <taxon>Hexapoda</taxon>
        <taxon>Collembola</taxon>
        <taxon>Symphypleona</taxon>
        <taxon>Sminthuridae</taxon>
        <taxon>Allacma</taxon>
    </lineage>
</organism>
<dbReference type="GO" id="GO:0005737">
    <property type="term" value="C:cytoplasm"/>
    <property type="evidence" value="ECO:0007669"/>
    <property type="project" value="TreeGrafter"/>
</dbReference>
<dbReference type="GO" id="GO:0043138">
    <property type="term" value="F:3'-5' DNA helicase activity"/>
    <property type="evidence" value="ECO:0007669"/>
    <property type="project" value="UniProtKB-EC"/>
</dbReference>
<keyword evidence="1" id="KW-0547">Nucleotide-binding</keyword>
<dbReference type="GO" id="GO:0005694">
    <property type="term" value="C:chromosome"/>
    <property type="evidence" value="ECO:0007669"/>
    <property type="project" value="TreeGrafter"/>
</dbReference>
<comment type="caution">
    <text evidence="7">The sequence shown here is derived from an EMBL/GenBank/DDBJ whole genome shotgun (WGS) entry which is preliminary data.</text>
</comment>
<dbReference type="SMART" id="SM00487">
    <property type="entry name" value="DEXDc"/>
    <property type="match status" value="1"/>
</dbReference>
<evidence type="ECO:0000259" key="5">
    <source>
        <dbReference type="PROSITE" id="PS51192"/>
    </source>
</evidence>